<dbReference type="InterPro" id="IPR036291">
    <property type="entry name" value="NAD(P)-bd_dom_sf"/>
</dbReference>
<name>A0A1I1MUX5_9ACTN</name>
<evidence type="ECO:0000313" key="3">
    <source>
        <dbReference type="Proteomes" id="UP000199207"/>
    </source>
</evidence>
<dbReference type="GO" id="GO:0004029">
    <property type="term" value="F:aldehyde dehydrogenase (NAD+) activity"/>
    <property type="evidence" value="ECO:0007669"/>
    <property type="project" value="TreeGrafter"/>
</dbReference>
<gene>
    <name evidence="2" type="ORF">SAMN05421773_10778</name>
</gene>
<sequence>MTAQSPAATRVLVTGATGFLGRQVLRALMAHPRARPVAACRNPARLPADFPGEVRSGDLLDAGYRRRVVRDVDVVCHTGTWGAFWGHADAERTHFLEPALDLLEQSRRAGVRRFLLASTVAVAAPSRDGSPVDDFAPPAPTGFWPHADRLIELDRRMEQTAGRDGTGMVTLRLGHFVGAGNTLGLVPALVPRLRTRLVPWLAGGRGRLALTADTDLGEGVALAALADGLEPYESFNICGPEFPTMREVVGFLAAETGLPAPRFSVSYGAGYAFGRLMEALHPVLPGSSPFLTRSLVRVAEDRYCPTDYAERKLGYVPKKDWRTAVRESLDELRPRGFPWPRLAQRV</sequence>
<dbReference type="Pfam" id="PF01370">
    <property type="entry name" value="Epimerase"/>
    <property type="match status" value="1"/>
</dbReference>
<dbReference type="PANTHER" id="PTHR48079:SF6">
    <property type="entry name" value="NAD(P)-BINDING DOMAIN-CONTAINING PROTEIN-RELATED"/>
    <property type="match status" value="1"/>
</dbReference>
<evidence type="ECO:0000313" key="2">
    <source>
        <dbReference type="EMBL" id="SFC89171.1"/>
    </source>
</evidence>
<organism evidence="2 3">
    <name type="scientific">Streptomyces aidingensis</name>
    <dbReference type="NCBI Taxonomy" id="910347"/>
    <lineage>
        <taxon>Bacteria</taxon>
        <taxon>Bacillati</taxon>
        <taxon>Actinomycetota</taxon>
        <taxon>Actinomycetes</taxon>
        <taxon>Kitasatosporales</taxon>
        <taxon>Streptomycetaceae</taxon>
        <taxon>Streptomyces</taxon>
    </lineage>
</organism>
<reference evidence="2 3" key="1">
    <citation type="submission" date="2016-10" db="EMBL/GenBank/DDBJ databases">
        <authorList>
            <person name="de Groot N.N."/>
        </authorList>
    </citation>
    <scope>NUCLEOTIDE SEQUENCE [LARGE SCALE GENOMIC DNA]</scope>
    <source>
        <strain evidence="2 3">CGMCC 4.5739</strain>
    </source>
</reference>
<dbReference type="Gene3D" id="3.40.50.720">
    <property type="entry name" value="NAD(P)-binding Rossmann-like Domain"/>
    <property type="match status" value="1"/>
</dbReference>
<dbReference type="InterPro" id="IPR051783">
    <property type="entry name" value="NAD(P)-dependent_oxidoreduct"/>
</dbReference>
<dbReference type="EMBL" id="FOLM01000007">
    <property type="protein sequence ID" value="SFC89171.1"/>
    <property type="molecule type" value="Genomic_DNA"/>
</dbReference>
<dbReference type="RefSeq" id="WP_093839205.1">
    <property type="nucleotide sequence ID" value="NZ_FOLM01000007.1"/>
</dbReference>
<accession>A0A1I1MUX5</accession>
<dbReference type="STRING" id="910347.SAMN05421773_10778"/>
<dbReference type="Proteomes" id="UP000199207">
    <property type="component" value="Unassembled WGS sequence"/>
</dbReference>
<proteinExistence type="predicted"/>
<keyword evidence="3" id="KW-1185">Reference proteome</keyword>
<dbReference type="PANTHER" id="PTHR48079">
    <property type="entry name" value="PROTEIN YEEZ"/>
    <property type="match status" value="1"/>
</dbReference>
<feature type="domain" description="NAD-dependent epimerase/dehydratase" evidence="1">
    <location>
        <begin position="11"/>
        <end position="237"/>
    </location>
</feature>
<dbReference type="SUPFAM" id="SSF51735">
    <property type="entry name" value="NAD(P)-binding Rossmann-fold domains"/>
    <property type="match status" value="1"/>
</dbReference>
<dbReference type="AlphaFoldDB" id="A0A1I1MUX5"/>
<dbReference type="OrthoDB" id="3174087at2"/>
<protein>
    <submittedName>
        <fullName evidence="2">Nucleoside-diphosphate-sugar epimerase</fullName>
    </submittedName>
</protein>
<dbReference type="InterPro" id="IPR001509">
    <property type="entry name" value="Epimerase_deHydtase"/>
</dbReference>
<dbReference type="GO" id="GO:0005737">
    <property type="term" value="C:cytoplasm"/>
    <property type="evidence" value="ECO:0007669"/>
    <property type="project" value="TreeGrafter"/>
</dbReference>
<evidence type="ECO:0000259" key="1">
    <source>
        <dbReference type="Pfam" id="PF01370"/>
    </source>
</evidence>